<dbReference type="PANTHER" id="PTHR21569:SF1">
    <property type="entry name" value="SMALL RIBOSOMAL SUBUNIT PROTEIN US9M"/>
    <property type="match status" value="1"/>
</dbReference>
<dbReference type="InterPro" id="IPR014721">
    <property type="entry name" value="Ribsml_uS5_D2-typ_fold_subgr"/>
</dbReference>
<dbReference type="PANTHER" id="PTHR21569">
    <property type="entry name" value="RIBOSOMAL PROTEIN S9"/>
    <property type="match status" value="1"/>
</dbReference>
<feature type="compositionally biased region" description="Basic residues" evidence="6">
    <location>
        <begin position="134"/>
        <end position="154"/>
    </location>
</feature>
<dbReference type="InterPro" id="IPR000754">
    <property type="entry name" value="Ribosomal_uS9"/>
</dbReference>
<evidence type="ECO:0000256" key="1">
    <source>
        <dbReference type="ARBA" id="ARBA00005251"/>
    </source>
</evidence>
<accession>A0A1J5HB93</accession>
<dbReference type="EMBL" id="MNZM01000111">
    <property type="protein sequence ID" value="OIP82525.1"/>
    <property type="molecule type" value="Genomic_DNA"/>
</dbReference>
<dbReference type="Gene3D" id="3.30.230.10">
    <property type="match status" value="1"/>
</dbReference>
<dbReference type="AlphaFoldDB" id="A0A1J5HB93"/>
<dbReference type="Pfam" id="PF00380">
    <property type="entry name" value="Ribosomal_S9"/>
    <property type="match status" value="1"/>
</dbReference>
<evidence type="ECO:0000256" key="3">
    <source>
        <dbReference type="ARBA" id="ARBA00023274"/>
    </source>
</evidence>
<comment type="similarity">
    <text evidence="1 4">Belongs to the universal ribosomal protein uS9 family.</text>
</comment>
<dbReference type="PROSITE" id="PS00360">
    <property type="entry name" value="RIBOSOMAL_S9"/>
    <property type="match status" value="1"/>
</dbReference>
<proteinExistence type="inferred from homology"/>
<evidence type="ECO:0000313" key="8">
    <source>
        <dbReference type="Proteomes" id="UP000183758"/>
    </source>
</evidence>
<dbReference type="InterPro" id="IPR020568">
    <property type="entry name" value="Ribosomal_Su5_D2-typ_SF"/>
</dbReference>
<dbReference type="GO" id="GO:0003735">
    <property type="term" value="F:structural constituent of ribosome"/>
    <property type="evidence" value="ECO:0007669"/>
    <property type="project" value="InterPro"/>
</dbReference>
<dbReference type="SUPFAM" id="SSF54211">
    <property type="entry name" value="Ribosomal protein S5 domain 2-like"/>
    <property type="match status" value="1"/>
</dbReference>
<organism evidence="7 8">
    <name type="scientific">Candidatus Roizmanbacteria bacterium CG2_30_33_16</name>
    <dbReference type="NCBI Taxonomy" id="1805340"/>
    <lineage>
        <taxon>Bacteria</taxon>
        <taxon>Candidatus Roizmaniibacteriota</taxon>
    </lineage>
</organism>
<dbReference type="Proteomes" id="UP000183758">
    <property type="component" value="Unassembled WGS sequence"/>
</dbReference>
<evidence type="ECO:0000256" key="4">
    <source>
        <dbReference type="RuleBase" id="RU003815"/>
    </source>
</evidence>
<protein>
    <recommendedName>
        <fullName evidence="5">30S ribosomal protein S9</fullName>
    </recommendedName>
</protein>
<keyword evidence="2 4" id="KW-0689">Ribosomal protein</keyword>
<evidence type="ECO:0000313" key="7">
    <source>
        <dbReference type="EMBL" id="OIP82525.1"/>
    </source>
</evidence>
<dbReference type="GO" id="GO:0003723">
    <property type="term" value="F:RNA binding"/>
    <property type="evidence" value="ECO:0007669"/>
    <property type="project" value="TreeGrafter"/>
</dbReference>
<keyword evidence="3 4" id="KW-0687">Ribonucleoprotein</keyword>
<dbReference type="GO" id="GO:0006412">
    <property type="term" value="P:translation"/>
    <property type="evidence" value="ECO:0007669"/>
    <property type="project" value="InterPro"/>
</dbReference>
<evidence type="ECO:0000256" key="5">
    <source>
        <dbReference type="RuleBase" id="RU003816"/>
    </source>
</evidence>
<reference evidence="7 8" key="1">
    <citation type="journal article" date="2016" name="Environ. Microbiol.">
        <title>Genomic resolution of a cold subsurface aquifer community provides metabolic insights for novel microbes adapted to high CO concentrations.</title>
        <authorList>
            <person name="Probst A.J."/>
            <person name="Castelle C.J."/>
            <person name="Singh A."/>
            <person name="Brown C.T."/>
            <person name="Anantharaman K."/>
            <person name="Sharon I."/>
            <person name="Hug L.A."/>
            <person name="Burstein D."/>
            <person name="Emerson J.B."/>
            <person name="Thomas B.C."/>
            <person name="Banfield J.F."/>
        </authorList>
    </citation>
    <scope>NUCLEOTIDE SEQUENCE [LARGE SCALE GENOMIC DNA]</scope>
    <source>
        <strain evidence="7">CG2_30_33_16</strain>
    </source>
</reference>
<dbReference type="GO" id="GO:0015935">
    <property type="term" value="C:small ribosomal subunit"/>
    <property type="evidence" value="ECO:0007669"/>
    <property type="project" value="TreeGrafter"/>
</dbReference>
<comment type="caution">
    <text evidence="7">The sequence shown here is derived from an EMBL/GenBank/DDBJ whole genome shotgun (WGS) entry which is preliminary data.</text>
</comment>
<dbReference type="InterPro" id="IPR020574">
    <property type="entry name" value="Ribosomal_uS9_CS"/>
</dbReference>
<evidence type="ECO:0000256" key="2">
    <source>
        <dbReference type="ARBA" id="ARBA00022980"/>
    </source>
</evidence>
<name>A0A1J5HB93_9BACT</name>
<sequence>MATTTKKTKALEYYQAVGRRKESVASVRLCIVGKEGSITKQGIKMKKGEIYVGKKLITEVFPNLVDRARYLQPLKMTNCEDRFIVTINVRGGGKKGQIEAIIHAFARALDKVDKVAYHSLLKKQKMFTRDARTRERRKVGTGGKARRVKQSPKR</sequence>
<feature type="region of interest" description="Disordered" evidence="6">
    <location>
        <begin position="128"/>
        <end position="154"/>
    </location>
</feature>
<gene>
    <name evidence="7" type="ORF">AUK04_04505</name>
</gene>
<evidence type="ECO:0000256" key="6">
    <source>
        <dbReference type="SAM" id="MobiDB-lite"/>
    </source>
</evidence>